<evidence type="ECO:0000313" key="4">
    <source>
        <dbReference type="EMBL" id="RIA98367.1"/>
    </source>
</evidence>
<dbReference type="EMBL" id="QKYT01000016">
    <property type="protein sequence ID" value="RIA98367.1"/>
    <property type="molecule type" value="Genomic_DNA"/>
</dbReference>
<evidence type="ECO:0000256" key="2">
    <source>
        <dbReference type="ARBA" id="ARBA00022801"/>
    </source>
</evidence>
<name>A0A397TPG8_9GLOM</name>
<dbReference type="Pfam" id="PF00561">
    <property type="entry name" value="Abhydrolase_1"/>
    <property type="match status" value="1"/>
</dbReference>
<dbReference type="PRINTS" id="PR00111">
    <property type="entry name" value="ABHYDROLASE"/>
</dbReference>
<dbReference type="InterPro" id="IPR000073">
    <property type="entry name" value="AB_hydrolase_1"/>
</dbReference>
<keyword evidence="2 4" id="KW-0378">Hydrolase</keyword>
<reference evidence="4 5" key="1">
    <citation type="submission" date="2018-06" db="EMBL/GenBank/DDBJ databases">
        <title>Comparative genomics reveals the genomic features of Rhizophagus irregularis, R. cerebriforme, R. diaphanum and Gigaspora rosea, and their symbiotic lifestyle signature.</title>
        <authorList>
            <person name="Morin E."/>
            <person name="San Clemente H."/>
            <person name="Chen E.C.H."/>
            <person name="De La Providencia I."/>
            <person name="Hainaut M."/>
            <person name="Kuo A."/>
            <person name="Kohler A."/>
            <person name="Murat C."/>
            <person name="Tang N."/>
            <person name="Roy S."/>
            <person name="Loubradou J."/>
            <person name="Henrissat B."/>
            <person name="Grigoriev I.V."/>
            <person name="Corradi N."/>
            <person name="Roux C."/>
            <person name="Martin F.M."/>
        </authorList>
    </citation>
    <scope>NUCLEOTIDE SEQUENCE [LARGE SCALE GENOMIC DNA]</scope>
    <source>
        <strain evidence="4 5">DAOM 227022</strain>
    </source>
</reference>
<dbReference type="Gene3D" id="3.40.50.1820">
    <property type="entry name" value="alpha/beta hydrolase"/>
    <property type="match status" value="1"/>
</dbReference>
<dbReference type="PANTHER" id="PTHR46118">
    <property type="entry name" value="PROTEIN ABHD11"/>
    <property type="match status" value="1"/>
</dbReference>
<sequence length="311" mass="35475">MFRSRTLFCSFSFNSPLVNKQPFIISNRKYNKHTRAPSEIVKLSYTQYDSPKLYEPHKSPYLIILHGLFGSKQNWKSLAKTLAQRLNTHVFTLDLRNHGDSPHSPVHNYEVMSDDVAAFIKEHKFNKTVVMGHSMGGRVAMAMALRQVPHIEKLVVVDSAPVNARMSSEFFTYIDVMKKIEQAGVVKQSKADEIMKDYISDISIRQFLLTNLKKDPETGLYKFRIPLDILSDSMETLGGFPFDSAHHTFHKKTLFVAGKKSNYLPPKVYPTIRTFFTDAVIAELDTGHWVHAEKPLEFAAILTDFMNKSSA</sequence>
<dbReference type="GO" id="GO:0052689">
    <property type="term" value="F:carboxylic ester hydrolase activity"/>
    <property type="evidence" value="ECO:0007669"/>
    <property type="project" value="TreeGrafter"/>
</dbReference>
<comment type="similarity">
    <text evidence="1">Belongs to the AB hydrolase superfamily.</text>
</comment>
<evidence type="ECO:0000313" key="5">
    <source>
        <dbReference type="Proteomes" id="UP000265703"/>
    </source>
</evidence>
<feature type="domain" description="AB hydrolase-1" evidence="3">
    <location>
        <begin position="61"/>
        <end position="295"/>
    </location>
</feature>
<dbReference type="OrthoDB" id="8119704at2759"/>
<organism evidence="4 5">
    <name type="scientific">Glomus cerebriforme</name>
    <dbReference type="NCBI Taxonomy" id="658196"/>
    <lineage>
        <taxon>Eukaryota</taxon>
        <taxon>Fungi</taxon>
        <taxon>Fungi incertae sedis</taxon>
        <taxon>Mucoromycota</taxon>
        <taxon>Glomeromycotina</taxon>
        <taxon>Glomeromycetes</taxon>
        <taxon>Glomerales</taxon>
        <taxon>Glomeraceae</taxon>
        <taxon>Glomus</taxon>
    </lineage>
</organism>
<dbReference type="AlphaFoldDB" id="A0A397TPG8"/>
<evidence type="ECO:0000256" key="1">
    <source>
        <dbReference type="ARBA" id="ARBA00008645"/>
    </source>
</evidence>
<keyword evidence="5" id="KW-1185">Reference proteome</keyword>
<dbReference type="Proteomes" id="UP000265703">
    <property type="component" value="Unassembled WGS sequence"/>
</dbReference>
<evidence type="ECO:0000259" key="3">
    <source>
        <dbReference type="Pfam" id="PF00561"/>
    </source>
</evidence>
<dbReference type="PANTHER" id="PTHR46118:SF4">
    <property type="entry name" value="PROTEIN ABHD11"/>
    <property type="match status" value="1"/>
</dbReference>
<accession>A0A397TPG8</accession>
<gene>
    <name evidence="4" type="ORF">C1645_795806</name>
</gene>
<dbReference type="SUPFAM" id="SSF53474">
    <property type="entry name" value="alpha/beta-Hydrolases"/>
    <property type="match status" value="1"/>
</dbReference>
<proteinExistence type="inferred from homology"/>
<dbReference type="STRING" id="658196.A0A397TPG8"/>
<dbReference type="InterPro" id="IPR029058">
    <property type="entry name" value="AB_hydrolase_fold"/>
</dbReference>
<protein>
    <submittedName>
        <fullName evidence="4">Alpha/Beta hydrolase protein</fullName>
    </submittedName>
</protein>
<dbReference type="GO" id="GO:0005739">
    <property type="term" value="C:mitochondrion"/>
    <property type="evidence" value="ECO:0007669"/>
    <property type="project" value="TreeGrafter"/>
</dbReference>
<comment type="caution">
    <text evidence="4">The sequence shown here is derived from an EMBL/GenBank/DDBJ whole genome shotgun (WGS) entry which is preliminary data.</text>
</comment>
<dbReference type="FunFam" id="3.40.50.1820:FF:000039">
    <property type="entry name" value="Esterase ybfF"/>
    <property type="match status" value="1"/>
</dbReference>